<evidence type="ECO:0000313" key="1">
    <source>
        <dbReference type="EMBL" id="OAQ56030.1"/>
    </source>
</evidence>
<name>A0A179ESY6_ENTTH</name>
<gene>
    <name evidence="1" type="ORF">A6E74_04740</name>
</gene>
<accession>A0A179ESY6</accession>
<protein>
    <submittedName>
        <fullName evidence="1">Uncharacterized protein</fullName>
    </submittedName>
</protein>
<comment type="caution">
    <text evidence="1">The sequence shown here is derived from an EMBL/GenBank/DDBJ whole genome shotgun (WGS) entry which is preliminary data.</text>
</comment>
<dbReference type="Proteomes" id="UP000078516">
    <property type="component" value="Unassembled WGS sequence"/>
</dbReference>
<evidence type="ECO:0000313" key="2">
    <source>
        <dbReference type="Proteomes" id="UP000078516"/>
    </source>
</evidence>
<dbReference type="AlphaFoldDB" id="A0A179ESY6"/>
<reference evidence="1 2" key="1">
    <citation type="submission" date="2016-04" db="EMBL/GenBank/DDBJ databases">
        <title>Draft genome of an Enterococcus thailandicus strain isolated from bovine feces.</title>
        <authorList>
            <person name="Beukers A.G."/>
            <person name="Zaheer R."/>
            <person name="Goji N."/>
            <person name="Cook S.R."/>
            <person name="Amoako K."/>
            <person name="Chaves A.V."/>
            <person name="Ward M.P."/>
            <person name="Mcallister T.A."/>
        </authorList>
    </citation>
    <scope>NUCLEOTIDE SEQUENCE [LARGE SCALE GENOMIC DNA]</scope>
    <source>
        <strain evidence="1 2">F0711D 46</strain>
    </source>
</reference>
<sequence>MAQNVQLRTDSKQLLKTASHVLKWMKAMWRSCFGNTEEKGCSAKGLTCDSKRSVPKRERTTDKNIKQRYQKLFIAGKSSMLFLGATP</sequence>
<keyword evidence="2" id="KW-1185">Reference proteome</keyword>
<dbReference type="EMBL" id="LWMN01000011">
    <property type="protein sequence ID" value="OAQ56030.1"/>
    <property type="molecule type" value="Genomic_DNA"/>
</dbReference>
<organism evidence="1 2">
    <name type="scientific">Enterococcus thailandicus</name>
    <dbReference type="NCBI Taxonomy" id="417368"/>
    <lineage>
        <taxon>Bacteria</taxon>
        <taxon>Bacillati</taxon>
        <taxon>Bacillota</taxon>
        <taxon>Bacilli</taxon>
        <taxon>Lactobacillales</taxon>
        <taxon>Enterococcaceae</taxon>
        <taxon>Enterococcus</taxon>
    </lineage>
</organism>
<proteinExistence type="predicted"/>